<sequence>MNNNKHSNNNNNNNNNNKNKKNKNKKKKKKKKKKHNKKNNQIHHSPLHSTADVAATDKISNQIDSFKHHRSGSGSTAQHSTPGP</sequence>
<dbReference type="Proteomes" id="UP000012045">
    <property type="component" value="Unassembled WGS sequence"/>
</dbReference>
<feature type="region of interest" description="Disordered" evidence="1">
    <location>
        <begin position="1"/>
        <end position="84"/>
    </location>
</feature>
<accession>M7UAU2</accession>
<feature type="compositionally biased region" description="Polar residues" evidence="1">
    <location>
        <begin position="72"/>
        <end position="84"/>
    </location>
</feature>
<gene>
    <name evidence="2" type="ORF">BcDW1_10882</name>
</gene>
<dbReference type="HOGENOM" id="CLU_180180_0_0_1"/>
<organism evidence="2 3">
    <name type="scientific">Botryotinia fuckeliana (strain BcDW1)</name>
    <name type="common">Noble rot fungus</name>
    <name type="synonym">Botrytis cinerea</name>
    <dbReference type="NCBI Taxonomy" id="1290391"/>
    <lineage>
        <taxon>Eukaryota</taxon>
        <taxon>Fungi</taxon>
        <taxon>Dikarya</taxon>
        <taxon>Ascomycota</taxon>
        <taxon>Pezizomycotina</taxon>
        <taxon>Leotiomycetes</taxon>
        <taxon>Helotiales</taxon>
        <taxon>Sclerotiniaceae</taxon>
        <taxon>Botrytis</taxon>
    </lineage>
</organism>
<dbReference type="AlphaFoldDB" id="M7UAU2"/>
<evidence type="ECO:0000313" key="2">
    <source>
        <dbReference type="EMBL" id="EMR80502.1"/>
    </source>
</evidence>
<evidence type="ECO:0000256" key="1">
    <source>
        <dbReference type="SAM" id="MobiDB-lite"/>
    </source>
</evidence>
<dbReference type="EMBL" id="KB708120">
    <property type="protein sequence ID" value="EMR80502.1"/>
    <property type="molecule type" value="Genomic_DNA"/>
</dbReference>
<proteinExistence type="predicted"/>
<feature type="compositionally biased region" description="Basic residues" evidence="1">
    <location>
        <begin position="18"/>
        <end position="41"/>
    </location>
</feature>
<protein>
    <submittedName>
        <fullName evidence="2">Uncharacterized protein</fullName>
    </submittedName>
</protein>
<feature type="compositionally biased region" description="Low complexity" evidence="1">
    <location>
        <begin position="1"/>
        <end position="17"/>
    </location>
</feature>
<evidence type="ECO:0000313" key="3">
    <source>
        <dbReference type="Proteomes" id="UP000012045"/>
    </source>
</evidence>
<name>M7UAU2_BOTF1</name>
<reference evidence="3" key="1">
    <citation type="journal article" date="2013" name="Genome Announc.">
        <title>Draft genome sequence of Botrytis cinerea BcDW1, inoculum for noble rot of grape berries.</title>
        <authorList>
            <person name="Blanco-Ulate B."/>
            <person name="Allen G."/>
            <person name="Powell A.L."/>
            <person name="Cantu D."/>
        </authorList>
    </citation>
    <scope>NUCLEOTIDE SEQUENCE [LARGE SCALE GENOMIC DNA]</scope>
    <source>
        <strain evidence="3">BcDW1</strain>
    </source>
</reference>